<evidence type="ECO:0000313" key="3">
    <source>
        <dbReference type="Proteomes" id="UP000660024"/>
    </source>
</evidence>
<feature type="non-terminal residue" evidence="2">
    <location>
        <position position="1"/>
    </location>
</feature>
<comment type="caution">
    <text evidence="2">The sequence shown here is derived from an EMBL/GenBank/DDBJ whole genome shotgun (WGS) entry which is preliminary data.</text>
</comment>
<keyword evidence="3" id="KW-1185">Reference proteome</keyword>
<feature type="domain" description="DUF6965" evidence="1">
    <location>
        <begin position="66"/>
        <end position="128"/>
    </location>
</feature>
<reference evidence="2 3" key="1">
    <citation type="submission" date="2020-12" db="EMBL/GenBank/DDBJ databases">
        <title>Bacterial novel species Pedobacter sp. SD-b isolated from soil.</title>
        <authorList>
            <person name="Jung H.-Y."/>
        </authorList>
    </citation>
    <scope>NUCLEOTIDE SEQUENCE [LARGE SCALE GENOMIC DNA]</scope>
    <source>
        <strain evidence="2 3">SD-b</strain>
    </source>
</reference>
<dbReference type="EMBL" id="JAEHFY010000014">
    <property type="protein sequence ID" value="MBK0383559.1"/>
    <property type="molecule type" value="Genomic_DNA"/>
</dbReference>
<evidence type="ECO:0000259" key="1">
    <source>
        <dbReference type="Pfam" id="PF22292"/>
    </source>
</evidence>
<name>A0ABS1BMY2_9SPHI</name>
<dbReference type="RefSeq" id="WP_200586371.1">
    <property type="nucleotide sequence ID" value="NZ_JAEHFY010000014.1"/>
</dbReference>
<accession>A0ABS1BMY2</accession>
<dbReference type="Pfam" id="PF22292">
    <property type="entry name" value="DUF6965"/>
    <property type="match status" value="1"/>
</dbReference>
<dbReference type="InterPro" id="IPR054238">
    <property type="entry name" value="DUF6965"/>
</dbReference>
<gene>
    <name evidence="2" type="ORF">I5M32_11380</name>
</gene>
<protein>
    <recommendedName>
        <fullName evidence="1">DUF6965 domain-containing protein</fullName>
    </recommendedName>
</protein>
<organism evidence="2 3">
    <name type="scientific">Pedobacter segetis</name>
    <dbReference type="NCBI Taxonomy" id="2793069"/>
    <lineage>
        <taxon>Bacteria</taxon>
        <taxon>Pseudomonadati</taxon>
        <taxon>Bacteroidota</taxon>
        <taxon>Sphingobacteriia</taxon>
        <taxon>Sphingobacteriales</taxon>
        <taxon>Sphingobacteriaceae</taxon>
        <taxon>Pedobacter</taxon>
    </lineage>
</organism>
<dbReference type="Proteomes" id="UP000660024">
    <property type="component" value="Unassembled WGS sequence"/>
</dbReference>
<sequence>FKPLRQLNHWSVCHGITWSTSSEYTPKTQKIEIIEPLTASPEAYKLITADPEQPKTEQPEDWSGIIKELESHFKTIELPNSPIQLNRGTKIISVQRFYDSHLTIIKANNGKELFTPYLNRLQELKAILK</sequence>
<proteinExistence type="predicted"/>
<evidence type="ECO:0000313" key="2">
    <source>
        <dbReference type="EMBL" id="MBK0383559.1"/>
    </source>
</evidence>